<feature type="transmembrane region" description="Helical" evidence="5">
    <location>
        <begin position="717"/>
        <end position="743"/>
    </location>
</feature>
<feature type="transmembrane region" description="Helical" evidence="5">
    <location>
        <begin position="597"/>
        <end position="620"/>
    </location>
</feature>
<dbReference type="PANTHER" id="PTHR47356:SF2">
    <property type="entry name" value="FAD-BINDING DOMAIN-CONTAINING PROTEIN-RELATED"/>
    <property type="match status" value="1"/>
</dbReference>
<protein>
    <submittedName>
        <fullName evidence="7">CcqC</fullName>
    </submittedName>
</protein>
<evidence type="ECO:0000256" key="3">
    <source>
        <dbReference type="ARBA" id="ARBA00022827"/>
    </source>
</evidence>
<evidence type="ECO:0000256" key="4">
    <source>
        <dbReference type="ARBA" id="ARBA00023002"/>
    </source>
</evidence>
<evidence type="ECO:0000256" key="5">
    <source>
        <dbReference type="SAM" id="Phobius"/>
    </source>
</evidence>
<dbReference type="Gene3D" id="3.50.50.60">
    <property type="entry name" value="FAD/NAD(P)-binding domain"/>
    <property type="match status" value="1"/>
</dbReference>
<sequence length="755" mass="84653">MGDFEKSHDFKVVIVGGSVAGLVLAHSLHKAGIDYIVLEGRDHIDPQVGASIGLFSNGSRILDQLGVFKSILECTEPLKWYDMLTGQGDLVRCDDSLQLIEARTGYPVTFLERRQVLQKLHQLAPEQSKILTSKKVISVRTLPDGVEVHCGDGSIFTGDIVAGADGVHSQIRREMWRHAKSDGALKHLKNDEKAMFADYRCLYGMSSPVPGLRETSIYRSFNKNWSFLVVVGKDERCFWFVFEKLSRTYRLPNLPRYTESDQAEFVKPFMKRHVSQGVTFDALWHRKTAATLAALEEAQYQHWTYGRFVCLGDSIHKMTPNIGQGGNWAIESAAALTNKLYAMMRTTQRPSFVEVCDTLSDYEQSRQVRTKEVCTMAGFATRLEAFDKFWHKLMALYVVPRAGDMLVDVHCQSVAGAHMLDFLPPPELSLRQDTIFQAVEFDRRGLHVAWRVLGATPLLAFCFAARHTLEPTGSVLVANQDAKAVQVAMLSHMGDFFPLQVIALIESARRGNSMGIAALWPLFVLAGYWGSTAYAFPVYFFLQYILSPPSRYAAADNRLVPTHYARSAVAATVMGYFLLVAYGAASQQKYAVYAHWYLLPTFMAVLHPLFASFLTNTTFTDRVQNPRADMKYLLVSYTMSGIFTAITHVYSWALSPWGLTNILSILTRLRQGTLLLEEIGPEKSIQRHHVLMLGSGLFWTLLHLWDLKSTGRLKAGWLKVVGALVSMLVMFGPGTALVLGWAWREAVLARKTAPH</sequence>
<proteinExistence type="inferred from homology"/>
<keyword evidence="5" id="KW-0812">Transmembrane</keyword>
<dbReference type="InterPro" id="IPR002938">
    <property type="entry name" value="FAD-bd"/>
</dbReference>
<evidence type="ECO:0000256" key="1">
    <source>
        <dbReference type="ARBA" id="ARBA00007992"/>
    </source>
</evidence>
<dbReference type="InterPro" id="IPR050562">
    <property type="entry name" value="FAD_mOase_fung"/>
</dbReference>
<dbReference type="AlphaFoldDB" id="A0A6H0DVE5"/>
<feature type="transmembrane region" description="Helical" evidence="5">
    <location>
        <begin position="563"/>
        <end position="585"/>
    </location>
</feature>
<name>A0A6H0DVE5_COCSA</name>
<evidence type="ECO:0000259" key="6">
    <source>
        <dbReference type="Pfam" id="PF01494"/>
    </source>
</evidence>
<dbReference type="PANTHER" id="PTHR47356">
    <property type="entry name" value="FAD-DEPENDENT MONOOXYGENASE ASQG-RELATED"/>
    <property type="match status" value="1"/>
</dbReference>
<dbReference type="PRINTS" id="PR00420">
    <property type="entry name" value="RNGMNOXGNASE"/>
</dbReference>
<organism evidence="7">
    <name type="scientific">Cochliobolus sativus</name>
    <name type="common">Common root rot and spot blotch fungus</name>
    <name type="synonym">Bipolaris sorokiniana</name>
    <dbReference type="NCBI Taxonomy" id="45130"/>
    <lineage>
        <taxon>Eukaryota</taxon>
        <taxon>Fungi</taxon>
        <taxon>Dikarya</taxon>
        <taxon>Ascomycota</taxon>
        <taxon>Pezizomycotina</taxon>
        <taxon>Dothideomycetes</taxon>
        <taxon>Pleosporomycetidae</taxon>
        <taxon>Pleosporales</taxon>
        <taxon>Pleosporineae</taxon>
        <taxon>Pleosporaceae</taxon>
        <taxon>Bipolaris</taxon>
    </lineage>
</organism>
<keyword evidence="5" id="KW-1133">Transmembrane helix</keyword>
<dbReference type="SUPFAM" id="SSF51905">
    <property type="entry name" value="FAD/NAD(P)-binding domain"/>
    <property type="match status" value="1"/>
</dbReference>
<dbReference type="GO" id="GO:0071949">
    <property type="term" value="F:FAD binding"/>
    <property type="evidence" value="ECO:0007669"/>
    <property type="project" value="InterPro"/>
</dbReference>
<keyword evidence="3" id="KW-0274">FAD</keyword>
<feature type="domain" description="FAD-binding" evidence="6">
    <location>
        <begin position="10"/>
        <end position="352"/>
    </location>
</feature>
<keyword evidence="4" id="KW-0560">Oxidoreductase</keyword>
<reference evidence="7" key="1">
    <citation type="journal article" date="2020" name="Appl. Microbiol. Biotechnol.">
        <title>Genome-based mining of new antimicrobial meroterpenoids from the phytopathogenic fungus Bipolaris sorokiniana strain 11134.</title>
        <authorList>
            <person name="Han J."/>
            <person name="Zhang J."/>
            <person name="Song Z."/>
            <person name="Zhu G."/>
            <person name="Liu M."/>
            <person name="Dai H."/>
            <person name="Hsiang T."/>
            <person name="Liu X."/>
            <person name="Zhang L."/>
            <person name="Quinn R.J."/>
            <person name="Feng Y."/>
        </authorList>
    </citation>
    <scope>NUCLEOTIDE SEQUENCE</scope>
    <source>
        <strain evidence="7">11134</strain>
    </source>
</reference>
<keyword evidence="2" id="KW-0285">Flavoprotein</keyword>
<keyword evidence="5" id="KW-0472">Membrane</keyword>
<evidence type="ECO:0000313" key="7">
    <source>
        <dbReference type="EMBL" id="QIS92919.1"/>
    </source>
</evidence>
<dbReference type="EMBL" id="MN659332">
    <property type="protein sequence ID" value="QIS92919.1"/>
    <property type="molecule type" value="Genomic_DNA"/>
</dbReference>
<dbReference type="Pfam" id="PF01494">
    <property type="entry name" value="FAD_binding_3"/>
    <property type="match status" value="1"/>
</dbReference>
<evidence type="ECO:0000256" key="2">
    <source>
        <dbReference type="ARBA" id="ARBA00022630"/>
    </source>
</evidence>
<comment type="similarity">
    <text evidence="1">Belongs to the paxM FAD-dependent monooxygenase family.</text>
</comment>
<accession>A0A6H0DVE5</accession>
<feature type="transmembrane region" description="Helical" evidence="5">
    <location>
        <begin position="518"/>
        <end position="542"/>
    </location>
</feature>
<feature type="transmembrane region" description="Helical" evidence="5">
    <location>
        <begin position="632"/>
        <end position="653"/>
    </location>
</feature>
<dbReference type="GO" id="GO:0004497">
    <property type="term" value="F:monooxygenase activity"/>
    <property type="evidence" value="ECO:0007669"/>
    <property type="project" value="InterPro"/>
</dbReference>
<dbReference type="InterPro" id="IPR036188">
    <property type="entry name" value="FAD/NAD-bd_sf"/>
</dbReference>